<organism evidence="1 2">
    <name type="scientific">Willisornis vidua</name>
    <name type="common">Xingu scale-backed antbird</name>
    <dbReference type="NCBI Taxonomy" id="1566151"/>
    <lineage>
        <taxon>Eukaryota</taxon>
        <taxon>Metazoa</taxon>
        <taxon>Chordata</taxon>
        <taxon>Craniata</taxon>
        <taxon>Vertebrata</taxon>
        <taxon>Euteleostomi</taxon>
        <taxon>Archelosauria</taxon>
        <taxon>Archosauria</taxon>
        <taxon>Dinosauria</taxon>
        <taxon>Saurischia</taxon>
        <taxon>Theropoda</taxon>
        <taxon>Coelurosauria</taxon>
        <taxon>Aves</taxon>
        <taxon>Neognathae</taxon>
        <taxon>Neoaves</taxon>
        <taxon>Telluraves</taxon>
        <taxon>Australaves</taxon>
        <taxon>Passeriformes</taxon>
        <taxon>Thamnophilidae</taxon>
        <taxon>Willisornis</taxon>
    </lineage>
</organism>
<dbReference type="Proteomes" id="UP001145742">
    <property type="component" value="Unassembled WGS sequence"/>
</dbReference>
<gene>
    <name evidence="1" type="ORF">WISP_88137</name>
</gene>
<reference evidence="1" key="1">
    <citation type="submission" date="2019-10" db="EMBL/GenBank/DDBJ databases">
        <authorList>
            <person name="Soares A.E.R."/>
            <person name="Aleixo A."/>
            <person name="Schneider P."/>
            <person name="Miyaki C.Y."/>
            <person name="Schneider M.P."/>
            <person name="Mello C."/>
            <person name="Vasconcelos A.T.R."/>
        </authorList>
    </citation>
    <scope>NUCLEOTIDE SEQUENCE</scope>
    <source>
        <tissue evidence="1">Muscle</tissue>
    </source>
</reference>
<proteinExistence type="predicted"/>
<name>A0ABQ9D2F0_9PASS</name>
<comment type="caution">
    <text evidence="1">The sequence shown here is derived from an EMBL/GenBank/DDBJ whole genome shotgun (WGS) entry which is preliminary data.</text>
</comment>
<evidence type="ECO:0000313" key="1">
    <source>
        <dbReference type="EMBL" id="KAJ7413813.1"/>
    </source>
</evidence>
<evidence type="ECO:0000313" key="2">
    <source>
        <dbReference type="Proteomes" id="UP001145742"/>
    </source>
</evidence>
<protein>
    <submittedName>
        <fullName evidence="1">Uncharacterized protein</fullName>
    </submittedName>
</protein>
<keyword evidence="2" id="KW-1185">Reference proteome</keyword>
<dbReference type="PANTHER" id="PTHR33395:SF22">
    <property type="entry name" value="REVERSE TRANSCRIPTASE DOMAIN-CONTAINING PROTEIN"/>
    <property type="match status" value="1"/>
</dbReference>
<dbReference type="PANTHER" id="PTHR33395">
    <property type="entry name" value="TRANSCRIPTASE, PUTATIVE-RELATED-RELATED"/>
    <property type="match status" value="1"/>
</dbReference>
<sequence length="270" mass="31581">MLKRICTLQRNTTTNINTSTANSFQAGTSTMQYGKILYFVDEVDMVSWISSGQDNDTNKLFFEELRDTSKAIAHVLMRDFNLPGNSQILEIKQARQKVGLAEQEYFLEKRQKRKVYAQWKQGQVTWEEYRDAACHYREKIRMAKAQLELKLDRNVGTLKRVFFKYINGNRQYRNTTSPSLDEDGHLKNRTRDKAGMFNAFFDSVFNMDDEPRRSQYPELEDHDCKNDQLPVNPEIVWDLLLLLDPCKSMGPHGIHPRILKELADVITKFL</sequence>
<accession>A0ABQ9D2F0</accession>
<dbReference type="EMBL" id="WHWB01034117">
    <property type="protein sequence ID" value="KAJ7413813.1"/>
    <property type="molecule type" value="Genomic_DNA"/>
</dbReference>